<dbReference type="PROSITE" id="PS50127">
    <property type="entry name" value="UBC_2"/>
    <property type="match status" value="1"/>
</dbReference>
<evidence type="ECO:0000256" key="1">
    <source>
        <dbReference type="ARBA" id="ARBA00022741"/>
    </source>
</evidence>
<name>A0A5E8AZG1_9ASCO</name>
<keyword evidence="1" id="KW-0547">Nucleotide-binding</keyword>
<dbReference type="AlphaFoldDB" id="A0A5E8AZG1"/>
<keyword evidence="3" id="KW-0067">ATP-binding</keyword>
<feature type="domain" description="UBC core" evidence="4">
    <location>
        <begin position="6"/>
        <end position="158"/>
    </location>
</feature>
<dbReference type="SUPFAM" id="SSF54495">
    <property type="entry name" value="UBC-like"/>
    <property type="match status" value="1"/>
</dbReference>
<dbReference type="SMART" id="SM00212">
    <property type="entry name" value="UBCc"/>
    <property type="match status" value="1"/>
</dbReference>
<organism evidence="5 6">
    <name type="scientific">Magnusiomyces paraingens</name>
    <dbReference type="NCBI Taxonomy" id="2606893"/>
    <lineage>
        <taxon>Eukaryota</taxon>
        <taxon>Fungi</taxon>
        <taxon>Dikarya</taxon>
        <taxon>Ascomycota</taxon>
        <taxon>Saccharomycotina</taxon>
        <taxon>Dipodascomycetes</taxon>
        <taxon>Dipodascales</taxon>
        <taxon>Dipodascaceae</taxon>
        <taxon>Magnusiomyces</taxon>
    </lineage>
</organism>
<reference evidence="5 6" key="1">
    <citation type="submission" date="2019-09" db="EMBL/GenBank/DDBJ databases">
        <authorList>
            <person name="Brejova B."/>
        </authorList>
    </citation>
    <scope>NUCLEOTIDE SEQUENCE [LARGE SCALE GENOMIC DNA]</scope>
</reference>
<evidence type="ECO:0000256" key="3">
    <source>
        <dbReference type="ARBA" id="ARBA00022840"/>
    </source>
</evidence>
<evidence type="ECO:0000256" key="2">
    <source>
        <dbReference type="ARBA" id="ARBA00022786"/>
    </source>
</evidence>
<dbReference type="Gene3D" id="3.10.110.10">
    <property type="entry name" value="Ubiquitin Conjugating Enzyme"/>
    <property type="match status" value="1"/>
</dbReference>
<keyword evidence="2" id="KW-0833">Ubl conjugation pathway</keyword>
<dbReference type="RefSeq" id="XP_031851001.1">
    <property type="nucleotide sequence ID" value="XM_031995110.1"/>
</dbReference>
<dbReference type="InterPro" id="IPR016135">
    <property type="entry name" value="UBQ-conjugating_enzyme/RWD"/>
</dbReference>
<gene>
    <name evidence="5" type="ORF">SAPINGB_P000386</name>
</gene>
<dbReference type="GeneID" id="43579210"/>
<dbReference type="CDD" id="cd23812">
    <property type="entry name" value="UBCc_ScPEX4-like"/>
    <property type="match status" value="1"/>
</dbReference>
<dbReference type="GO" id="GO:0005524">
    <property type="term" value="F:ATP binding"/>
    <property type="evidence" value="ECO:0007669"/>
    <property type="project" value="UniProtKB-KW"/>
</dbReference>
<dbReference type="EMBL" id="CABVLU010000001">
    <property type="protein sequence ID" value="VVT44348.1"/>
    <property type="molecule type" value="Genomic_DNA"/>
</dbReference>
<dbReference type="InterPro" id="IPR000608">
    <property type="entry name" value="UBC"/>
</dbReference>
<accession>A0A5E8AZG1</accession>
<sequence length="161" mass="17870">MDPSVAAIKRLTKELKANAKDPNPALEFLQPVSDNNLLLWKGRLKGVPNTPYQDGLWDISIKIPPSYPLHPPEIKFITPICHPNIHATSGEVCLDVLKAQWTPAWSVSSACTAIQAMLSDPEPDSPLNIDAANLARNRQIDPLAYDGLVRYYTRHYACSKN</sequence>
<protein>
    <recommendedName>
        <fullName evidence="4">UBC core domain-containing protein</fullName>
    </recommendedName>
</protein>
<keyword evidence="6" id="KW-1185">Reference proteome</keyword>
<evidence type="ECO:0000259" key="4">
    <source>
        <dbReference type="PROSITE" id="PS50127"/>
    </source>
</evidence>
<dbReference type="PANTHER" id="PTHR24067">
    <property type="entry name" value="UBIQUITIN-CONJUGATING ENZYME E2"/>
    <property type="match status" value="1"/>
</dbReference>
<evidence type="ECO:0000313" key="5">
    <source>
        <dbReference type="EMBL" id="VVT44348.1"/>
    </source>
</evidence>
<proteinExistence type="predicted"/>
<dbReference type="Proteomes" id="UP000398389">
    <property type="component" value="Unassembled WGS sequence"/>
</dbReference>
<dbReference type="Pfam" id="PF00179">
    <property type="entry name" value="UQ_con"/>
    <property type="match status" value="1"/>
</dbReference>
<dbReference type="OrthoDB" id="9973183at2759"/>
<evidence type="ECO:0000313" key="6">
    <source>
        <dbReference type="Proteomes" id="UP000398389"/>
    </source>
</evidence>
<dbReference type="InterPro" id="IPR050113">
    <property type="entry name" value="Ub_conjugating_enzyme"/>
</dbReference>